<reference evidence="2 3" key="1">
    <citation type="submission" date="2020-08" db="EMBL/GenBank/DDBJ databases">
        <title>Aphidius gifuensis genome sequencing and assembly.</title>
        <authorList>
            <person name="Du Z."/>
        </authorList>
    </citation>
    <scope>NUCLEOTIDE SEQUENCE [LARGE SCALE GENOMIC DNA]</scope>
    <source>
        <strain evidence="2">YNYX2018</strain>
        <tissue evidence="2">Adults</tissue>
    </source>
</reference>
<organism evidence="2 3">
    <name type="scientific">Aphidius gifuensis</name>
    <name type="common">Parasitoid wasp</name>
    <dbReference type="NCBI Taxonomy" id="684658"/>
    <lineage>
        <taxon>Eukaryota</taxon>
        <taxon>Metazoa</taxon>
        <taxon>Ecdysozoa</taxon>
        <taxon>Arthropoda</taxon>
        <taxon>Hexapoda</taxon>
        <taxon>Insecta</taxon>
        <taxon>Pterygota</taxon>
        <taxon>Neoptera</taxon>
        <taxon>Endopterygota</taxon>
        <taxon>Hymenoptera</taxon>
        <taxon>Apocrita</taxon>
        <taxon>Ichneumonoidea</taxon>
        <taxon>Braconidae</taxon>
        <taxon>Aphidiinae</taxon>
        <taxon>Aphidius</taxon>
    </lineage>
</organism>
<sequence>MDNRWRTPGIADVTLQAYIDHHAARELENSSCHRQKIKQIIFTIIGFVILCFAVWWLIIEPVIESKKLEGIPRSERKCQK</sequence>
<keyword evidence="1" id="KW-0812">Transmembrane</keyword>
<feature type="transmembrane region" description="Helical" evidence="1">
    <location>
        <begin position="40"/>
        <end position="59"/>
    </location>
</feature>
<protein>
    <recommendedName>
        <fullName evidence="4">Odorant receptor</fullName>
    </recommendedName>
</protein>
<evidence type="ECO:0000313" key="2">
    <source>
        <dbReference type="EMBL" id="KAF7995030.1"/>
    </source>
</evidence>
<evidence type="ECO:0000313" key="3">
    <source>
        <dbReference type="Proteomes" id="UP000639338"/>
    </source>
</evidence>
<accession>A0A835CW31</accession>
<dbReference type="AlphaFoldDB" id="A0A835CW31"/>
<proteinExistence type="predicted"/>
<dbReference type="Proteomes" id="UP000639338">
    <property type="component" value="Unassembled WGS sequence"/>
</dbReference>
<name>A0A835CW31_APHGI</name>
<evidence type="ECO:0000256" key="1">
    <source>
        <dbReference type="SAM" id="Phobius"/>
    </source>
</evidence>
<evidence type="ECO:0008006" key="4">
    <source>
        <dbReference type="Google" id="ProtNLM"/>
    </source>
</evidence>
<keyword evidence="3" id="KW-1185">Reference proteome</keyword>
<keyword evidence="1" id="KW-1133">Transmembrane helix</keyword>
<gene>
    <name evidence="2" type="ORF">HCN44_004502</name>
</gene>
<dbReference type="EMBL" id="JACMRX010000002">
    <property type="protein sequence ID" value="KAF7995030.1"/>
    <property type="molecule type" value="Genomic_DNA"/>
</dbReference>
<comment type="caution">
    <text evidence="2">The sequence shown here is derived from an EMBL/GenBank/DDBJ whole genome shotgun (WGS) entry which is preliminary data.</text>
</comment>
<keyword evidence="1" id="KW-0472">Membrane</keyword>